<dbReference type="Proteomes" id="UP000004263">
    <property type="component" value="Unassembled WGS sequence"/>
</dbReference>
<keyword evidence="4" id="KW-0145">Chemotaxis</keyword>
<dbReference type="InterPro" id="IPR000727">
    <property type="entry name" value="T_SNARE_dom"/>
</dbReference>
<dbReference type="PRINTS" id="PR00260">
    <property type="entry name" value="CHEMTRNSDUCR"/>
</dbReference>
<evidence type="ECO:0000313" key="16">
    <source>
        <dbReference type="EMBL" id="EAT13564.1"/>
    </source>
</evidence>
<comment type="caution">
    <text evidence="16">The sequence shown here is derived from an EMBL/GenBank/DDBJ whole genome shotgun (WGS) entry which is preliminary data.</text>
</comment>
<dbReference type="HOGENOM" id="CLU_000445_107_19_6"/>
<dbReference type="Gene3D" id="1.10.287.950">
    <property type="entry name" value="Methyl-accepting chemotaxis protein"/>
    <property type="match status" value="1"/>
</dbReference>
<dbReference type="PROSITE" id="PS50192">
    <property type="entry name" value="T_SNARE"/>
    <property type="match status" value="1"/>
</dbReference>
<dbReference type="PROSITE" id="PS50885">
    <property type="entry name" value="HAMP"/>
    <property type="match status" value="1"/>
</dbReference>
<comment type="similarity">
    <text evidence="10">Belongs to the methyl-accepting chemotaxis (MCP) protein family.</text>
</comment>
<evidence type="ECO:0000256" key="3">
    <source>
        <dbReference type="ARBA" id="ARBA00022481"/>
    </source>
</evidence>
<dbReference type="InterPro" id="IPR003660">
    <property type="entry name" value="HAMP_dom"/>
</dbReference>
<dbReference type="EMBL" id="AAQH01000001">
    <property type="protein sequence ID" value="EAT13564.1"/>
    <property type="molecule type" value="Genomic_DNA"/>
</dbReference>
<evidence type="ECO:0000256" key="6">
    <source>
        <dbReference type="ARBA" id="ARBA00022692"/>
    </source>
</evidence>
<feature type="domain" description="Methyl-accepting transducer" evidence="13">
    <location>
        <begin position="365"/>
        <end position="601"/>
    </location>
</feature>
<dbReference type="AlphaFoldDB" id="Q1N6M8"/>
<dbReference type="Pfam" id="PF00672">
    <property type="entry name" value="HAMP"/>
    <property type="match status" value="1"/>
</dbReference>
<evidence type="ECO:0000256" key="4">
    <source>
        <dbReference type="ARBA" id="ARBA00022500"/>
    </source>
</evidence>
<dbReference type="GO" id="GO:0007165">
    <property type="term" value="P:signal transduction"/>
    <property type="evidence" value="ECO:0007669"/>
    <property type="project" value="UniProtKB-KW"/>
</dbReference>
<feature type="domain" description="HAMP" evidence="15">
    <location>
        <begin position="306"/>
        <end position="360"/>
    </location>
</feature>
<evidence type="ECO:0000256" key="2">
    <source>
        <dbReference type="ARBA" id="ARBA00022475"/>
    </source>
</evidence>
<dbReference type="GO" id="GO:0006935">
    <property type="term" value="P:chemotaxis"/>
    <property type="evidence" value="ECO:0007669"/>
    <property type="project" value="UniProtKB-KW"/>
</dbReference>
<evidence type="ECO:0000256" key="11">
    <source>
        <dbReference type="PROSITE-ProRule" id="PRU00284"/>
    </source>
</evidence>
<dbReference type="InterPro" id="IPR004090">
    <property type="entry name" value="Chemotax_Me-accpt_rcpt"/>
</dbReference>
<evidence type="ECO:0000259" key="13">
    <source>
        <dbReference type="PROSITE" id="PS50111"/>
    </source>
</evidence>
<dbReference type="PANTHER" id="PTHR32089:SF39">
    <property type="entry name" value="METHYL-ACCEPTING CHEMOTAXIS PROTEIN HLYB"/>
    <property type="match status" value="1"/>
</dbReference>
<evidence type="ECO:0000256" key="7">
    <source>
        <dbReference type="ARBA" id="ARBA00022989"/>
    </source>
</evidence>
<protein>
    <submittedName>
        <fullName evidence="16">Methyl-accepting chemotaxis transducer</fullName>
    </submittedName>
</protein>
<evidence type="ECO:0000256" key="9">
    <source>
        <dbReference type="ARBA" id="ARBA00023224"/>
    </source>
</evidence>
<dbReference type="Gene3D" id="3.30.450.20">
    <property type="entry name" value="PAS domain"/>
    <property type="match status" value="1"/>
</dbReference>
<dbReference type="InterPro" id="IPR033479">
    <property type="entry name" value="dCache_1"/>
</dbReference>
<feature type="transmembrane region" description="Helical" evidence="12">
    <location>
        <begin position="286"/>
        <end position="308"/>
    </location>
</feature>
<dbReference type="FunFam" id="1.10.287.950:FF:000001">
    <property type="entry name" value="Methyl-accepting chemotaxis sensory transducer"/>
    <property type="match status" value="1"/>
</dbReference>
<keyword evidence="2" id="KW-1003">Cell membrane</keyword>
<keyword evidence="3" id="KW-0488">Methylation</keyword>
<organism evidence="16 17">
    <name type="scientific">Bermanella marisrubri</name>
    <dbReference type="NCBI Taxonomy" id="207949"/>
    <lineage>
        <taxon>Bacteria</taxon>
        <taxon>Pseudomonadati</taxon>
        <taxon>Pseudomonadota</taxon>
        <taxon>Gammaproteobacteria</taxon>
        <taxon>Oceanospirillales</taxon>
        <taxon>Oceanospirillaceae</taxon>
        <taxon>Bermanella</taxon>
    </lineage>
</organism>
<dbReference type="OrthoDB" id="2489132at2"/>
<keyword evidence="17" id="KW-1185">Reference proteome</keyword>
<comment type="subcellular location">
    <subcellularLocation>
        <location evidence="1">Cell inner membrane</location>
        <topology evidence="1">Multi-pass membrane protein</topology>
    </subcellularLocation>
</comment>
<keyword evidence="8 12" id="KW-0472">Membrane</keyword>
<dbReference type="GO" id="GO:0004888">
    <property type="term" value="F:transmembrane signaling receptor activity"/>
    <property type="evidence" value="ECO:0007669"/>
    <property type="project" value="InterPro"/>
</dbReference>
<dbReference type="InterPro" id="IPR004089">
    <property type="entry name" value="MCPsignal_dom"/>
</dbReference>
<dbReference type="CDD" id="cd11386">
    <property type="entry name" value="MCP_signal"/>
    <property type="match status" value="1"/>
</dbReference>
<evidence type="ECO:0000313" key="17">
    <source>
        <dbReference type="Proteomes" id="UP000004263"/>
    </source>
</evidence>
<dbReference type="PROSITE" id="PS50111">
    <property type="entry name" value="CHEMOTAXIS_TRANSDUC_2"/>
    <property type="match status" value="1"/>
</dbReference>
<dbReference type="CDD" id="cd06225">
    <property type="entry name" value="HAMP"/>
    <property type="match status" value="1"/>
</dbReference>
<keyword evidence="5" id="KW-0997">Cell inner membrane</keyword>
<evidence type="ECO:0000259" key="15">
    <source>
        <dbReference type="PROSITE" id="PS50885"/>
    </source>
</evidence>
<evidence type="ECO:0000256" key="8">
    <source>
        <dbReference type="ARBA" id="ARBA00023136"/>
    </source>
</evidence>
<name>Q1N6M8_9GAMM</name>
<dbReference type="RefSeq" id="WP_007016985.1">
    <property type="nucleotide sequence ID" value="NZ_CH724113.1"/>
</dbReference>
<keyword evidence="9 11" id="KW-0807">Transducer</keyword>
<dbReference type="SMART" id="SM00283">
    <property type="entry name" value="MA"/>
    <property type="match status" value="1"/>
</dbReference>
<dbReference type="SMART" id="SM00304">
    <property type="entry name" value="HAMP"/>
    <property type="match status" value="1"/>
</dbReference>
<dbReference type="GO" id="GO:0005886">
    <property type="term" value="C:plasma membrane"/>
    <property type="evidence" value="ECO:0007669"/>
    <property type="project" value="UniProtKB-SubCell"/>
</dbReference>
<feature type="domain" description="T-SNARE coiled-coil homology" evidence="14">
    <location>
        <begin position="560"/>
        <end position="614"/>
    </location>
</feature>
<keyword evidence="7 12" id="KW-1133">Transmembrane helix</keyword>
<evidence type="ECO:0000256" key="12">
    <source>
        <dbReference type="SAM" id="Phobius"/>
    </source>
</evidence>
<accession>Q1N6M8</accession>
<dbReference type="STRING" id="207949.RED65_09239"/>
<evidence type="ECO:0000259" key="14">
    <source>
        <dbReference type="PROSITE" id="PS50192"/>
    </source>
</evidence>
<reference evidence="16 17" key="1">
    <citation type="submission" date="2006-03" db="EMBL/GenBank/DDBJ databases">
        <authorList>
            <person name="Pinhassi J."/>
            <person name="Pedros-Alio C."/>
            <person name="Ferriera S."/>
            <person name="Johnson J."/>
            <person name="Kravitz S."/>
            <person name="Halpern A."/>
            <person name="Remington K."/>
            <person name="Beeson K."/>
            <person name="Tran B."/>
            <person name="Rogers Y.-H."/>
            <person name="Friedman R."/>
            <person name="Venter J.C."/>
        </authorList>
    </citation>
    <scope>NUCLEOTIDE SEQUENCE [LARGE SCALE GENOMIC DNA]</scope>
    <source>
        <strain evidence="16 17">RED65</strain>
    </source>
</reference>
<dbReference type="PANTHER" id="PTHR32089">
    <property type="entry name" value="METHYL-ACCEPTING CHEMOTAXIS PROTEIN MCPB"/>
    <property type="match status" value="1"/>
</dbReference>
<dbReference type="Pfam" id="PF00015">
    <property type="entry name" value="MCPsignal"/>
    <property type="match status" value="1"/>
</dbReference>
<dbReference type="Pfam" id="PF02743">
    <property type="entry name" value="dCache_1"/>
    <property type="match status" value="1"/>
</dbReference>
<gene>
    <name evidence="16" type="ORF">RED65_09239</name>
</gene>
<sequence length="637" mass="68621">MWNNLAIRHKLSLAIAAALLLSVIISTWISNNAMREMVIGRIEVEEIPASLNAVSNAIAKEINTPLAISKAMAQNTFLRTFQEQGEPEDRLGEIQEYLASMKNQNNAITAYLVSGKSNKYYTHNGLDRFVDQSGDPWFFAFKNDNTPYTLNIDIDDSLKKLALFINARTLSGDSLAGIGIDFNEVAKMVRNYKIGENGLVMITDPKGNILIHPDLEVATGTPLDKQIGDKVSQKLLQKDDSTVMDSSGKSDNIMAAKFIPSLNWFVVAKVPESDLYGPINQTSIELVVVNAVVAIILIGLGLWIAIGVSKPVHRAAEMLRIIASGDADLTKKMPVNGNDEVGKLANSFNLFIDQLANLIRAVASNAQSVNNRSKDLLGAAETTRSNTEEQQQSVDMVAAAINEMGSTVEEIARNANDTANAAKMATQESEEGQVVVNKAVAGINNLFEKVQEASSAVEELAADVGNISSVLEVIRGISEQTNLLALNAAIEAARAGEQGRGFAVVADEVRTLAQRTQESTEEINKMIDKLQGGAQNAVGAIESGLDTGKNSVEYAGRAGESLQQITQAIINISDLSTQVATATEQQSSVVNELNSHILNIKNMSDDTAQQSQTINNECAGLSKDADKLNQIVGNFKF</sequence>
<evidence type="ECO:0000256" key="10">
    <source>
        <dbReference type="ARBA" id="ARBA00029447"/>
    </source>
</evidence>
<keyword evidence="6 12" id="KW-0812">Transmembrane</keyword>
<dbReference type="SUPFAM" id="SSF58104">
    <property type="entry name" value="Methyl-accepting chemotaxis protein (MCP) signaling domain"/>
    <property type="match status" value="1"/>
</dbReference>
<proteinExistence type="inferred from homology"/>
<dbReference type="CDD" id="cd12912">
    <property type="entry name" value="PDC2_MCP_like"/>
    <property type="match status" value="1"/>
</dbReference>
<evidence type="ECO:0000256" key="1">
    <source>
        <dbReference type="ARBA" id="ARBA00004429"/>
    </source>
</evidence>
<evidence type="ECO:0000256" key="5">
    <source>
        <dbReference type="ARBA" id="ARBA00022519"/>
    </source>
</evidence>